<evidence type="ECO:0000313" key="3">
    <source>
        <dbReference type="Proteomes" id="UP001302812"/>
    </source>
</evidence>
<comment type="caution">
    <text evidence="2">The sequence shown here is derived from an EMBL/GenBank/DDBJ whole genome shotgun (WGS) entry which is preliminary data.</text>
</comment>
<dbReference type="GeneID" id="89940287"/>
<dbReference type="RefSeq" id="XP_064665935.1">
    <property type="nucleotide sequence ID" value="XM_064816162.1"/>
</dbReference>
<name>A0AAN6QHJ9_9PEZI</name>
<organism evidence="2 3">
    <name type="scientific">Canariomyces notabilis</name>
    <dbReference type="NCBI Taxonomy" id="2074819"/>
    <lineage>
        <taxon>Eukaryota</taxon>
        <taxon>Fungi</taxon>
        <taxon>Dikarya</taxon>
        <taxon>Ascomycota</taxon>
        <taxon>Pezizomycotina</taxon>
        <taxon>Sordariomycetes</taxon>
        <taxon>Sordariomycetidae</taxon>
        <taxon>Sordariales</taxon>
        <taxon>Chaetomiaceae</taxon>
        <taxon>Canariomyces</taxon>
    </lineage>
</organism>
<dbReference type="EMBL" id="MU853364">
    <property type="protein sequence ID" value="KAK4108365.1"/>
    <property type="molecule type" value="Genomic_DNA"/>
</dbReference>
<gene>
    <name evidence="2" type="ORF">N656DRAFT_784400</name>
</gene>
<proteinExistence type="predicted"/>
<protein>
    <submittedName>
        <fullName evidence="2">Uncharacterized protein</fullName>
    </submittedName>
</protein>
<dbReference type="Proteomes" id="UP001302812">
    <property type="component" value="Unassembled WGS sequence"/>
</dbReference>
<evidence type="ECO:0000256" key="1">
    <source>
        <dbReference type="SAM" id="MobiDB-lite"/>
    </source>
</evidence>
<reference evidence="2" key="1">
    <citation type="journal article" date="2023" name="Mol. Phylogenet. Evol.">
        <title>Genome-scale phylogeny and comparative genomics of the fungal order Sordariales.</title>
        <authorList>
            <person name="Hensen N."/>
            <person name="Bonometti L."/>
            <person name="Westerberg I."/>
            <person name="Brannstrom I.O."/>
            <person name="Guillou S."/>
            <person name="Cros-Aarteil S."/>
            <person name="Calhoun S."/>
            <person name="Haridas S."/>
            <person name="Kuo A."/>
            <person name="Mondo S."/>
            <person name="Pangilinan J."/>
            <person name="Riley R."/>
            <person name="LaButti K."/>
            <person name="Andreopoulos B."/>
            <person name="Lipzen A."/>
            <person name="Chen C."/>
            <person name="Yan M."/>
            <person name="Daum C."/>
            <person name="Ng V."/>
            <person name="Clum A."/>
            <person name="Steindorff A."/>
            <person name="Ohm R.A."/>
            <person name="Martin F."/>
            <person name="Silar P."/>
            <person name="Natvig D.O."/>
            <person name="Lalanne C."/>
            <person name="Gautier V."/>
            <person name="Ament-Velasquez S.L."/>
            <person name="Kruys A."/>
            <person name="Hutchinson M.I."/>
            <person name="Powell A.J."/>
            <person name="Barry K."/>
            <person name="Miller A.N."/>
            <person name="Grigoriev I.V."/>
            <person name="Debuchy R."/>
            <person name="Gladieux P."/>
            <person name="Hiltunen Thoren M."/>
            <person name="Johannesson H."/>
        </authorList>
    </citation>
    <scope>NUCLEOTIDE SEQUENCE</scope>
    <source>
        <strain evidence="2">CBS 508.74</strain>
    </source>
</reference>
<sequence>MSSHQTSTYGSRVVVIQSSNRPSATYFGSSSSSQSSRYSTSSSSSQNSFSFSMNSSTSSQQIAEGRYRSGPAGAVG</sequence>
<accession>A0AAN6QHJ9</accession>
<feature type="compositionally biased region" description="Low complexity" evidence="1">
    <location>
        <begin position="29"/>
        <end position="61"/>
    </location>
</feature>
<dbReference type="AlphaFoldDB" id="A0AAN6QHJ9"/>
<keyword evidence="3" id="KW-1185">Reference proteome</keyword>
<evidence type="ECO:0000313" key="2">
    <source>
        <dbReference type="EMBL" id="KAK4108365.1"/>
    </source>
</evidence>
<feature type="region of interest" description="Disordered" evidence="1">
    <location>
        <begin position="20"/>
        <end position="76"/>
    </location>
</feature>
<reference evidence="2" key="2">
    <citation type="submission" date="2023-05" db="EMBL/GenBank/DDBJ databases">
        <authorList>
            <consortium name="Lawrence Berkeley National Laboratory"/>
            <person name="Steindorff A."/>
            <person name="Hensen N."/>
            <person name="Bonometti L."/>
            <person name="Westerberg I."/>
            <person name="Brannstrom I.O."/>
            <person name="Guillou S."/>
            <person name="Cros-Aarteil S."/>
            <person name="Calhoun S."/>
            <person name="Haridas S."/>
            <person name="Kuo A."/>
            <person name="Mondo S."/>
            <person name="Pangilinan J."/>
            <person name="Riley R."/>
            <person name="Labutti K."/>
            <person name="Andreopoulos B."/>
            <person name="Lipzen A."/>
            <person name="Chen C."/>
            <person name="Yanf M."/>
            <person name="Daum C."/>
            <person name="Ng V."/>
            <person name="Clum A."/>
            <person name="Ohm R."/>
            <person name="Martin F."/>
            <person name="Silar P."/>
            <person name="Natvig D."/>
            <person name="Lalanne C."/>
            <person name="Gautier V."/>
            <person name="Ament-Velasquez S.L."/>
            <person name="Kruys A."/>
            <person name="Hutchinson M.I."/>
            <person name="Powell A.J."/>
            <person name="Barry K."/>
            <person name="Miller A.N."/>
            <person name="Grigoriev I.V."/>
            <person name="Debuchy R."/>
            <person name="Gladieux P."/>
            <person name="Thoren M.H."/>
            <person name="Johannesson H."/>
        </authorList>
    </citation>
    <scope>NUCLEOTIDE SEQUENCE</scope>
    <source>
        <strain evidence="2">CBS 508.74</strain>
    </source>
</reference>